<proteinExistence type="inferred from homology"/>
<evidence type="ECO:0000256" key="4">
    <source>
        <dbReference type="ARBA" id="ARBA00022801"/>
    </source>
</evidence>
<name>A0A210QSE9_MIZYE</name>
<gene>
    <name evidence="20" type="ORF">KP79_PYT11726</name>
</gene>
<evidence type="ECO:0000256" key="5">
    <source>
        <dbReference type="ARBA" id="ARBA00022843"/>
    </source>
</evidence>
<evidence type="ECO:0000256" key="1">
    <source>
        <dbReference type="ARBA" id="ARBA00004123"/>
    </source>
</evidence>
<dbReference type="GO" id="GO:0032183">
    <property type="term" value="F:SUMO binding"/>
    <property type="evidence" value="ECO:0007669"/>
    <property type="project" value="UniProtKB-ARBA"/>
</dbReference>
<evidence type="ECO:0000256" key="17">
    <source>
        <dbReference type="ARBA" id="ARBA00083221"/>
    </source>
</evidence>
<dbReference type="Proteomes" id="UP000242188">
    <property type="component" value="Unassembled WGS sequence"/>
</dbReference>
<keyword evidence="9" id="KW-0804">Transcription</keyword>
<dbReference type="FunFam" id="3.40.470.10:FF:000002">
    <property type="entry name" value="G/T mismatch-specific thymine DNA glycosylase"/>
    <property type="match status" value="1"/>
</dbReference>
<comment type="similarity">
    <text evidence="13">Belongs to the uracil-DNA glycosylase (UDG) superfamily. TDG/mug family.</text>
</comment>
<feature type="domain" description="Uracil-DNA glycosylase-like" evidence="19">
    <location>
        <begin position="101"/>
        <end position="252"/>
    </location>
</feature>
<feature type="region of interest" description="Disordered" evidence="18">
    <location>
        <begin position="446"/>
        <end position="473"/>
    </location>
</feature>
<evidence type="ECO:0000259" key="19">
    <source>
        <dbReference type="SMART" id="SM00986"/>
    </source>
</evidence>
<dbReference type="PANTHER" id="PTHR12159">
    <property type="entry name" value="G/T AND G/U MISMATCH-SPECIFIC DNA GLYCOSYLASE"/>
    <property type="match status" value="1"/>
</dbReference>
<dbReference type="STRING" id="6573.A0A210QSE9"/>
<dbReference type="InterPro" id="IPR036895">
    <property type="entry name" value="Uracil-DNA_glycosylase-like_sf"/>
</dbReference>
<feature type="region of interest" description="Disordered" evidence="18">
    <location>
        <begin position="316"/>
        <end position="337"/>
    </location>
</feature>
<dbReference type="GO" id="GO:0005654">
    <property type="term" value="C:nucleoplasm"/>
    <property type="evidence" value="ECO:0007669"/>
    <property type="project" value="UniProtKB-ARBA"/>
</dbReference>
<keyword evidence="10" id="KW-0234">DNA repair</keyword>
<evidence type="ECO:0000256" key="7">
    <source>
        <dbReference type="ARBA" id="ARBA00023015"/>
    </source>
</evidence>
<dbReference type="GO" id="GO:0004844">
    <property type="term" value="F:uracil DNA N-glycosylase activity"/>
    <property type="evidence" value="ECO:0007669"/>
    <property type="project" value="TreeGrafter"/>
</dbReference>
<keyword evidence="4" id="KW-0378">Hydrolase</keyword>
<dbReference type="InterPro" id="IPR015637">
    <property type="entry name" value="MUG/TDG"/>
</dbReference>
<dbReference type="SUPFAM" id="SSF52141">
    <property type="entry name" value="Uracil-DNA glycosylase-like"/>
    <property type="match status" value="1"/>
</dbReference>
<evidence type="ECO:0000256" key="10">
    <source>
        <dbReference type="ARBA" id="ARBA00023204"/>
    </source>
</evidence>
<evidence type="ECO:0000256" key="9">
    <source>
        <dbReference type="ARBA" id="ARBA00023163"/>
    </source>
</evidence>
<evidence type="ECO:0000256" key="15">
    <source>
        <dbReference type="ARBA" id="ARBA00066769"/>
    </source>
</evidence>
<sequence length="557" mass="60941">MEQNLTYFPMENMNHAGLQHHAMAMANFIKTEPQLDIKSEPQDMFQSVTSTTAKGKTSKAKKRKTEKVKQEKITDHMVVKKKKHDRFKGMPEEEVMKRLLPDHLAEDLDIVIVGINPGLMAAYVGHHYAGPGNHFWKCMYLSGLIPEPLTAYDDTKLLNYGIGFTNIVARTTRGSADLTRKEIKEGAKYLSEKLNKYKPKIAVFNGKGIYEVFLGHKNFAIGKQPEPLEGTDTVVYVMPSSSARCSQLPRAVDKVPFYAALKKLRDHLRGDLKELDESEVCFPDLELKVIKKEDRLKAEGYPDADNKGAINLGNGNVPAPFTNNQPMNGAVGPPGMNHPGNFMSIKQEAPYNSQDYGGSTNMFHQQMPVISLPCPSYPISSMAYSGGGNSRPHGPQGMMPLPATTYPSSQVDGSTMFGGQGSQGPHPSHFPTSQGSYIPQINCHGNSSQGQGQFLSPGQGQSSTNMFTSQGPSQNLPHHVDLTVPGSYPSAGLHLANAMHGWPGMQGQSCGQSPRPQQGFDQMQNRVFIKAEPQDFGSSSSSSSTTCPFQNCNVDNC</sequence>
<dbReference type="CDD" id="cd10028">
    <property type="entry name" value="UDG-F2_TDG_MUG"/>
    <property type="match status" value="1"/>
</dbReference>
<dbReference type="AlphaFoldDB" id="A0A210QSE9"/>
<comment type="catalytic activity">
    <reaction evidence="12">
        <text>Hydrolyzes mismatched double-stranded DNA and polynucleotides, releasing free thymine.</text>
        <dbReference type="EC" id="3.2.2.29"/>
    </reaction>
</comment>
<evidence type="ECO:0000313" key="20">
    <source>
        <dbReference type="EMBL" id="OWF51663.1"/>
    </source>
</evidence>
<evidence type="ECO:0000256" key="3">
    <source>
        <dbReference type="ARBA" id="ARBA00022763"/>
    </source>
</evidence>
<keyword evidence="6" id="KW-0156">Chromatin regulator</keyword>
<keyword evidence="3" id="KW-0227">DNA damage</keyword>
<dbReference type="EC" id="3.2.2.29" evidence="15"/>
<keyword evidence="21" id="KW-1185">Reference proteome</keyword>
<comment type="caution">
    <text evidence="20">The sequence shown here is derived from an EMBL/GenBank/DDBJ whole genome shotgun (WGS) entry which is preliminary data.</text>
</comment>
<dbReference type="SMART" id="SM00986">
    <property type="entry name" value="UDG"/>
    <property type="match status" value="1"/>
</dbReference>
<dbReference type="SMART" id="SM00987">
    <property type="entry name" value="UreE_C"/>
    <property type="match status" value="1"/>
</dbReference>
<dbReference type="GO" id="GO:0003677">
    <property type="term" value="F:DNA binding"/>
    <property type="evidence" value="ECO:0007669"/>
    <property type="project" value="UniProtKB-ARBA"/>
</dbReference>
<feature type="compositionally biased region" description="Basic residues" evidence="18">
    <location>
        <begin position="56"/>
        <end position="66"/>
    </location>
</feature>
<evidence type="ECO:0000256" key="16">
    <source>
        <dbReference type="ARBA" id="ARBA00071248"/>
    </source>
</evidence>
<comment type="subunit">
    <text evidence="14">Homodimer. Interacts with AICDA and GADD45A.</text>
</comment>
<keyword evidence="2" id="KW-1017">Isopeptide bond</keyword>
<evidence type="ECO:0000256" key="8">
    <source>
        <dbReference type="ARBA" id="ARBA00023159"/>
    </source>
</evidence>
<evidence type="ECO:0000256" key="2">
    <source>
        <dbReference type="ARBA" id="ARBA00022499"/>
    </source>
</evidence>
<keyword evidence="7" id="KW-0805">Transcription regulation</keyword>
<dbReference type="PANTHER" id="PTHR12159:SF9">
    <property type="entry name" value="G_T MISMATCH-SPECIFIC THYMINE DNA GLYCOSYLASE"/>
    <property type="match status" value="1"/>
</dbReference>
<organism evidence="20 21">
    <name type="scientific">Mizuhopecten yessoensis</name>
    <name type="common">Japanese scallop</name>
    <name type="synonym">Patinopecten yessoensis</name>
    <dbReference type="NCBI Taxonomy" id="6573"/>
    <lineage>
        <taxon>Eukaryota</taxon>
        <taxon>Metazoa</taxon>
        <taxon>Spiralia</taxon>
        <taxon>Lophotrochozoa</taxon>
        <taxon>Mollusca</taxon>
        <taxon>Bivalvia</taxon>
        <taxon>Autobranchia</taxon>
        <taxon>Pteriomorphia</taxon>
        <taxon>Pectinida</taxon>
        <taxon>Pectinoidea</taxon>
        <taxon>Pectinidae</taxon>
        <taxon>Mizuhopecten</taxon>
    </lineage>
</organism>
<dbReference type="Gene3D" id="3.40.470.10">
    <property type="entry name" value="Uracil-DNA glycosylase-like domain"/>
    <property type="match status" value="1"/>
</dbReference>
<dbReference type="InterPro" id="IPR005122">
    <property type="entry name" value="Uracil-DNA_glycosylase-like"/>
</dbReference>
<comment type="subcellular location">
    <subcellularLocation>
        <location evidence="1">Nucleus</location>
    </subcellularLocation>
</comment>
<dbReference type="OrthoDB" id="565731at2759"/>
<feature type="region of interest" description="Disordered" evidence="18">
    <location>
        <begin position="48"/>
        <end position="70"/>
    </location>
</feature>
<dbReference type="GO" id="GO:0040029">
    <property type="term" value="P:epigenetic regulation of gene expression"/>
    <property type="evidence" value="ECO:0007669"/>
    <property type="project" value="UniProtKB-ARBA"/>
</dbReference>
<evidence type="ECO:0000256" key="11">
    <source>
        <dbReference type="ARBA" id="ARBA00023242"/>
    </source>
</evidence>
<dbReference type="EMBL" id="NEDP02002179">
    <property type="protein sequence ID" value="OWF51663.1"/>
    <property type="molecule type" value="Genomic_DNA"/>
</dbReference>
<evidence type="ECO:0000256" key="12">
    <source>
        <dbReference type="ARBA" id="ARBA00052915"/>
    </source>
</evidence>
<evidence type="ECO:0000256" key="13">
    <source>
        <dbReference type="ARBA" id="ARBA00061261"/>
    </source>
</evidence>
<keyword evidence="5" id="KW-0832">Ubl conjugation</keyword>
<evidence type="ECO:0000256" key="18">
    <source>
        <dbReference type="SAM" id="MobiDB-lite"/>
    </source>
</evidence>
<accession>A0A210QSE9</accession>
<dbReference type="GO" id="GO:0006285">
    <property type="term" value="P:base-excision repair, AP site formation"/>
    <property type="evidence" value="ECO:0007669"/>
    <property type="project" value="InterPro"/>
</dbReference>
<dbReference type="Pfam" id="PF03167">
    <property type="entry name" value="UDG"/>
    <property type="match status" value="1"/>
</dbReference>
<evidence type="ECO:0000256" key="14">
    <source>
        <dbReference type="ARBA" id="ARBA00064519"/>
    </source>
</evidence>
<evidence type="ECO:0000313" key="21">
    <source>
        <dbReference type="Proteomes" id="UP000242188"/>
    </source>
</evidence>
<evidence type="ECO:0000256" key="6">
    <source>
        <dbReference type="ARBA" id="ARBA00022853"/>
    </source>
</evidence>
<protein>
    <recommendedName>
        <fullName evidence="16">G/T mismatch-specific thymine DNA glycosylase</fullName>
        <ecNumber evidence="15">3.2.2.29</ecNumber>
    </recommendedName>
    <alternativeName>
        <fullName evidence="17">Thymine-DNA glycosylase</fullName>
    </alternativeName>
</protein>
<dbReference type="GO" id="GO:0141016">
    <property type="term" value="F:G/T mismatch-specific thymine-DNA glycosylase activity"/>
    <property type="evidence" value="ECO:0007669"/>
    <property type="project" value="UniProtKB-EC"/>
</dbReference>
<keyword evidence="8" id="KW-0010">Activator</keyword>
<reference evidence="20 21" key="1">
    <citation type="journal article" date="2017" name="Nat. Ecol. Evol.">
        <title>Scallop genome provides insights into evolution of bilaterian karyotype and development.</title>
        <authorList>
            <person name="Wang S."/>
            <person name="Zhang J."/>
            <person name="Jiao W."/>
            <person name="Li J."/>
            <person name="Xun X."/>
            <person name="Sun Y."/>
            <person name="Guo X."/>
            <person name="Huan P."/>
            <person name="Dong B."/>
            <person name="Zhang L."/>
            <person name="Hu X."/>
            <person name="Sun X."/>
            <person name="Wang J."/>
            <person name="Zhao C."/>
            <person name="Wang Y."/>
            <person name="Wang D."/>
            <person name="Huang X."/>
            <person name="Wang R."/>
            <person name="Lv J."/>
            <person name="Li Y."/>
            <person name="Zhang Z."/>
            <person name="Liu B."/>
            <person name="Lu W."/>
            <person name="Hui Y."/>
            <person name="Liang J."/>
            <person name="Zhou Z."/>
            <person name="Hou R."/>
            <person name="Li X."/>
            <person name="Liu Y."/>
            <person name="Li H."/>
            <person name="Ning X."/>
            <person name="Lin Y."/>
            <person name="Zhao L."/>
            <person name="Xing Q."/>
            <person name="Dou J."/>
            <person name="Li Y."/>
            <person name="Mao J."/>
            <person name="Guo H."/>
            <person name="Dou H."/>
            <person name="Li T."/>
            <person name="Mu C."/>
            <person name="Jiang W."/>
            <person name="Fu Q."/>
            <person name="Fu X."/>
            <person name="Miao Y."/>
            <person name="Liu J."/>
            <person name="Yu Q."/>
            <person name="Li R."/>
            <person name="Liao H."/>
            <person name="Li X."/>
            <person name="Kong Y."/>
            <person name="Jiang Z."/>
            <person name="Chourrout D."/>
            <person name="Li R."/>
            <person name="Bao Z."/>
        </authorList>
    </citation>
    <scope>NUCLEOTIDE SEQUENCE [LARGE SCALE GENOMIC DNA]</scope>
    <source>
        <strain evidence="20 21">PY_sf001</strain>
    </source>
</reference>
<keyword evidence="11" id="KW-0539">Nucleus</keyword>